<keyword evidence="1" id="KW-0812">Transmembrane</keyword>
<reference evidence="2" key="1">
    <citation type="submission" date="2021-01" db="EMBL/GenBank/DDBJ databases">
        <title>Whole genome shotgun sequence of Planosporangium flavigriseum NBRC 105377.</title>
        <authorList>
            <person name="Komaki H."/>
            <person name="Tamura T."/>
        </authorList>
    </citation>
    <scope>NUCLEOTIDE SEQUENCE</scope>
    <source>
        <strain evidence="2">NBRC 105377</strain>
    </source>
</reference>
<evidence type="ECO:0008006" key="4">
    <source>
        <dbReference type="Google" id="ProtNLM"/>
    </source>
</evidence>
<dbReference type="Proteomes" id="UP000653674">
    <property type="component" value="Unassembled WGS sequence"/>
</dbReference>
<evidence type="ECO:0000313" key="2">
    <source>
        <dbReference type="EMBL" id="GIG74668.1"/>
    </source>
</evidence>
<name>A0A8J3LQ97_9ACTN</name>
<proteinExistence type="predicted"/>
<sequence length="169" mass="18107">MPQQAAAQTGNEAPIRHVERLRVPWWLWPPALAFTALLAAELHLGAPGLRAWVPYAILLPATAAGLWALGRLRVAVADGELRVDDARLPVRYVAGVTVLGVAEKRTLLGVAAHPYAFVVQRPWIKGAVQVHLNDPNDPTPYWVVSSRRPAALAASLLAARASADSAPAE</sequence>
<dbReference type="AlphaFoldDB" id="A0A8J3LQ97"/>
<comment type="caution">
    <text evidence="2">The sequence shown here is derived from an EMBL/GenBank/DDBJ whole genome shotgun (WGS) entry which is preliminary data.</text>
</comment>
<keyword evidence="1" id="KW-0472">Membrane</keyword>
<dbReference type="EMBL" id="BONU01000020">
    <property type="protein sequence ID" value="GIG74668.1"/>
    <property type="molecule type" value="Genomic_DNA"/>
</dbReference>
<dbReference type="Pfam" id="PF11292">
    <property type="entry name" value="DUF3093"/>
    <property type="match status" value="1"/>
</dbReference>
<keyword evidence="3" id="KW-1185">Reference proteome</keyword>
<organism evidence="2 3">
    <name type="scientific">Planosporangium flavigriseum</name>
    <dbReference type="NCBI Taxonomy" id="373681"/>
    <lineage>
        <taxon>Bacteria</taxon>
        <taxon>Bacillati</taxon>
        <taxon>Actinomycetota</taxon>
        <taxon>Actinomycetes</taxon>
        <taxon>Micromonosporales</taxon>
        <taxon>Micromonosporaceae</taxon>
        <taxon>Planosporangium</taxon>
    </lineage>
</organism>
<feature type="transmembrane region" description="Helical" evidence="1">
    <location>
        <begin position="25"/>
        <end position="46"/>
    </location>
</feature>
<feature type="transmembrane region" description="Helical" evidence="1">
    <location>
        <begin position="52"/>
        <end position="72"/>
    </location>
</feature>
<dbReference type="RefSeq" id="WP_168073584.1">
    <property type="nucleotide sequence ID" value="NZ_BAAAQJ010000016.1"/>
</dbReference>
<dbReference type="InterPro" id="IPR021443">
    <property type="entry name" value="DUF3093"/>
</dbReference>
<protein>
    <recommendedName>
        <fullName evidence="4">DUF3093 domain-containing protein</fullName>
    </recommendedName>
</protein>
<evidence type="ECO:0000313" key="3">
    <source>
        <dbReference type="Proteomes" id="UP000653674"/>
    </source>
</evidence>
<keyword evidence="1" id="KW-1133">Transmembrane helix</keyword>
<gene>
    <name evidence="2" type="ORF">Pfl04_30720</name>
</gene>
<evidence type="ECO:0000256" key="1">
    <source>
        <dbReference type="SAM" id="Phobius"/>
    </source>
</evidence>
<accession>A0A8J3LQ97</accession>